<comment type="caution">
    <text evidence="2">The sequence shown here is derived from an EMBL/GenBank/DDBJ whole genome shotgun (WGS) entry which is preliminary data.</text>
</comment>
<gene>
    <name evidence="2" type="ORF">GQF63_17215</name>
</gene>
<evidence type="ECO:0000256" key="1">
    <source>
        <dbReference type="SAM" id="SignalP"/>
    </source>
</evidence>
<dbReference type="AlphaFoldDB" id="A0A6N8L3A9"/>
<sequence length="238" mass="28231">MNYVRNKIIFTLCFVVYSSSAFAQQMSLERLKVKFWDTITIYASYFNPLVLNNSKIPCEQIKIQCNGLEVIKNEDCLFHIRVIDPNYEQTLYVINKKNGLLIDSYFVNVSYDIPLPNVSFKRISTSFGSTNYHFDSLHAYSAFPNDDIAYKYQDIYNNEYYIKAFVIKFYFNRRLIKSFVNIGNVFKEEIREYGKHFVIRSKEWNKQNNIHNYFTICDIIAEDDLGNVFRLDDFVIVI</sequence>
<evidence type="ECO:0008006" key="4">
    <source>
        <dbReference type="Google" id="ProtNLM"/>
    </source>
</evidence>
<feature type="signal peptide" evidence="1">
    <location>
        <begin position="1"/>
        <end position="23"/>
    </location>
</feature>
<keyword evidence="1" id="KW-0732">Signal</keyword>
<feature type="chain" id="PRO_5026988210" description="Gliding motility-associated protein GldM C-terminal domain-containing protein" evidence="1">
    <location>
        <begin position="24"/>
        <end position="238"/>
    </location>
</feature>
<keyword evidence="3" id="KW-1185">Reference proteome</keyword>
<dbReference type="EMBL" id="WSQA01000015">
    <property type="protein sequence ID" value="MVZ63767.1"/>
    <property type="molecule type" value="Genomic_DNA"/>
</dbReference>
<dbReference type="RefSeq" id="WP_160370484.1">
    <property type="nucleotide sequence ID" value="NZ_WSQA01000015.1"/>
</dbReference>
<evidence type="ECO:0000313" key="2">
    <source>
        <dbReference type="EMBL" id="MVZ63767.1"/>
    </source>
</evidence>
<name>A0A6N8L3A9_9SPHI</name>
<evidence type="ECO:0000313" key="3">
    <source>
        <dbReference type="Proteomes" id="UP000435036"/>
    </source>
</evidence>
<protein>
    <recommendedName>
        <fullName evidence="4">Gliding motility-associated protein GldM C-terminal domain-containing protein</fullName>
    </recommendedName>
</protein>
<organism evidence="2 3">
    <name type="scientific">Sphingobacterium humi</name>
    <dbReference type="NCBI Taxonomy" id="1796905"/>
    <lineage>
        <taxon>Bacteria</taxon>
        <taxon>Pseudomonadati</taxon>
        <taxon>Bacteroidota</taxon>
        <taxon>Sphingobacteriia</taxon>
        <taxon>Sphingobacteriales</taxon>
        <taxon>Sphingobacteriaceae</taxon>
        <taxon>Sphingobacterium</taxon>
    </lineage>
</organism>
<proteinExistence type="predicted"/>
<accession>A0A6N8L3A9</accession>
<reference evidence="2 3" key="1">
    <citation type="submission" date="2019-12" db="EMBL/GenBank/DDBJ databases">
        <authorList>
            <person name="Dong K."/>
        </authorList>
    </citation>
    <scope>NUCLEOTIDE SEQUENCE [LARGE SCALE GENOMIC DNA]</scope>
    <source>
        <strain evidence="2 3">JCM 31225</strain>
    </source>
</reference>
<dbReference type="Proteomes" id="UP000435036">
    <property type="component" value="Unassembled WGS sequence"/>
</dbReference>